<dbReference type="Proteomes" id="UP000033618">
    <property type="component" value="Unassembled WGS sequence"/>
</dbReference>
<dbReference type="InterPro" id="IPR014980">
    <property type="entry name" value="DOPA_dioxygen"/>
</dbReference>
<dbReference type="PIRSF" id="PIRSF028139">
    <property type="entry name" value="DOPA-diox_rel_Mll2280"/>
    <property type="match status" value="1"/>
</dbReference>
<dbReference type="PANTHER" id="PTHR36423">
    <property type="entry name" value="AFR070WP"/>
    <property type="match status" value="1"/>
</dbReference>
<evidence type="ECO:0000313" key="1">
    <source>
        <dbReference type="EMBL" id="KKB61809.1"/>
    </source>
</evidence>
<keyword evidence="1" id="KW-0223">Dioxygenase</keyword>
<organism evidence="1 2">
    <name type="scientific">Robbsia andropogonis</name>
    <dbReference type="NCBI Taxonomy" id="28092"/>
    <lineage>
        <taxon>Bacteria</taxon>
        <taxon>Pseudomonadati</taxon>
        <taxon>Pseudomonadota</taxon>
        <taxon>Betaproteobacteria</taxon>
        <taxon>Burkholderiales</taxon>
        <taxon>Burkholderiaceae</taxon>
        <taxon>Robbsia</taxon>
    </lineage>
</organism>
<dbReference type="RefSeq" id="WP_024905324.1">
    <property type="nucleotide sequence ID" value="NZ_CADFGU010000012.1"/>
</dbReference>
<evidence type="ECO:0000313" key="2">
    <source>
        <dbReference type="Proteomes" id="UP000033618"/>
    </source>
</evidence>
<dbReference type="SUPFAM" id="SSF143410">
    <property type="entry name" value="DOPA-like"/>
    <property type="match status" value="1"/>
</dbReference>
<dbReference type="AlphaFoldDB" id="A0A0F5JVZ1"/>
<keyword evidence="1" id="KW-0560">Oxidoreductase</keyword>
<dbReference type="STRING" id="28092.WM40_21115"/>
<gene>
    <name evidence="1" type="ORF">WM40_21115</name>
</gene>
<dbReference type="GO" id="GO:0051213">
    <property type="term" value="F:dioxygenase activity"/>
    <property type="evidence" value="ECO:0007669"/>
    <property type="project" value="UniProtKB-KW"/>
</dbReference>
<dbReference type="InterPro" id="IPR023389">
    <property type="entry name" value="DOPA-like_sf"/>
</dbReference>
<name>A0A0F5JVZ1_9BURK</name>
<accession>A0A0F5JVZ1</accession>
<dbReference type="Gene3D" id="3.30.70.1240">
    <property type="entry name" value="DOPA-like domains"/>
    <property type="match status" value="1"/>
</dbReference>
<comment type="caution">
    <text evidence="1">The sequence shown here is derived from an EMBL/GenBank/DDBJ whole genome shotgun (WGS) entry which is preliminary data.</text>
</comment>
<keyword evidence="2" id="KW-1185">Reference proteome</keyword>
<dbReference type="PANTHER" id="PTHR36423:SF2">
    <property type="entry name" value="AFR070WP"/>
    <property type="match status" value="1"/>
</dbReference>
<reference evidence="1 2" key="1">
    <citation type="submission" date="2015-03" db="EMBL/GenBank/DDBJ databases">
        <title>Draft Genome Sequence of Burkholderia andropogonis type strain ICMP2807, isolated from Sorghum bicolor.</title>
        <authorList>
            <person name="Lopes-Santos L."/>
            <person name="Castro D.B."/>
            <person name="Ottoboni L.M."/>
            <person name="Park D."/>
            <person name="Weirc B.S."/>
            <person name="Destefano S.A."/>
        </authorList>
    </citation>
    <scope>NUCLEOTIDE SEQUENCE [LARGE SCALE GENOMIC DNA]</scope>
    <source>
        <strain evidence="1 2">ICMP2807</strain>
    </source>
</reference>
<dbReference type="Pfam" id="PF08883">
    <property type="entry name" value="DOPA_dioxygen"/>
    <property type="match status" value="1"/>
</dbReference>
<dbReference type="EMBL" id="LAQU01000031">
    <property type="protein sequence ID" value="KKB61809.1"/>
    <property type="molecule type" value="Genomic_DNA"/>
</dbReference>
<dbReference type="PATRIC" id="fig|28092.6.peg.4971"/>
<proteinExistence type="predicted"/>
<dbReference type="OrthoDB" id="572228at2"/>
<protein>
    <submittedName>
        <fullName evidence="1">4,5-dioxygenase</fullName>
    </submittedName>
</protein>
<sequence length="125" mass="14249">MNDLSSSALSDSAIQVIKSWHAHVYFDETSRDTAWHLREKILKHLGNQLEMGRFHEKTVGPHPKWSYQLAFAPDHMAAIVSWLTLHHGELDVFVHPNTGDALRDHRDSPMWIGRSHTLHLAALDG</sequence>